<dbReference type="SUPFAM" id="SSF49503">
    <property type="entry name" value="Cupredoxins"/>
    <property type="match status" value="3"/>
</dbReference>
<evidence type="ECO:0000256" key="2">
    <source>
        <dbReference type="ARBA" id="ARBA00022723"/>
    </source>
</evidence>
<evidence type="ECO:0000256" key="3">
    <source>
        <dbReference type="ARBA" id="ARBA00023002"/>
    </source>
</evidence>
<feature type="chain" id="PRO_5015681970" evidence="5">
    <location>
        <begin position="26"/>
        <end position="517"/>
    </location>
</feature>
<accession>A0A2U1FQ32</accession>
<evidence type="ECO:0000256" key="4">
    <source>
        <dbReference type="SAM" id="MobiDB-lite"/>
    </source>
</evidence>
<dbReference type="RefSeq" id="WP_207786986.1">
    <property type="nucleotide sequence ID" value="NZ_QEKW01000001.1"/>
</dbReference>
<dbReference type="PANTHER" id="PTHR48267">
    <property type="entry name" value="CUPREDOXIN SUPERFAMILY PROTEIN"/>
    <property type="match status" value="1"/>
</dbReference>
<name>A0A2U1FQ32_9PSEU</name>
<feature type="region of interest" description="Disordered" evidence="4">
    <location>
        <begin position="483"/>
        <end position="517"/>
    </location>
</feature>
<evidence type="ECO:0000259" key="6">
    <source>
        <dbReference type="Pfam" id="PF07731"/>
    </source>
</evidence>
<reference evidence="8 9" key="1">
    <citation type="submission" date="2018-04" db="EMBL/GenBank/DDBJ databases">
        <title>Genomic Encyclopedia of Type Strains, Phase IV (KMG-IV): sequencing the most valuable type-strain genomes for metagenomic binning, comparative biology and taxonomic classification.</title>
        <authorList>
            <person name="Goeker M."/>
        </authorList>
    </citation>
    <scope>NUCLEOTIDE SEQUENCE [LARGE SCALE GENOMIC DNA]</scope>
    <source>
        <strain evidence="8 9">DSM 45771</strain>
    </source>
</reference>
<dbReference type="InterPro" id="IPR011707">
    <property type="entry name" value="Cu-oxidase-like_N"/>
</dbReference>
<dbReference type="Pfam" id="PF07732">
    <property type="entry name" value="Cu-oxidase_3"/>
    <property type="match status" value="1"/>
</dbReference>
<dbReference type="CDD" id="cd04232">
    <property type="entry name" value="CuRO_1_CueO_FtsP"/>
    <property type="match status" value="1"/>
</dbReference>
<gene>
    <name evidence="8" type="ORF">C8D89_101151</name>
</gene>
<dbReference type="InterPro" id="IPR011706">
    <property type="entry name" value="Cu-oxidase_C"/>
</dbReference>
<dbReference type="PROSITE" id="PS00080">
    <property type="entry name" value="MULTICOPPER_OXIDASE2"/>
    <property type="match status" value="1"/>
</dbReference>
<keyword evidence="3" id="KW-0560">Oxidoreductase</keyword>
<comment type="similarity">
    <text evidence="1">Belongs to the multicopper oxidase family.</text>
</comment>
<dbReference type="PANTHER" id="PTHR48267:SF1">
    <property type="entry name" value="BILIRUBIN OXIDASE"/>
    <property type="match status" value="1"/>
</dbReference>
<dbReference type="InterPro" id="IPR045087">
    <property type="entry name" value="Cu-oxidase_fam"/>
</dbReference>
<dbReference type="CDD" id="cd13890">
    <property type="entry name" value="CuRO_3_CueO_FtsP"/>
    <property type="match status" value="1"/>
</dbReference>
<dbReference type="Pfam" id="PF07731">
    <property type="entry name" value="Cu-oxidase_2"/>
    <property type="match status" value="1"/>
</dbReference>
<dbReference type="GO" id="GO:0005507">
    <property type="term" value="F:copper ion binding"/>
    <property type="evidence" value="ECO:0007669"/>
    <property type="project" value="InterPro"/>
</dbReference>
<feature type="signal peptide" evidence="5">
    <location>
        <begin position="1"/>
        <end position="25"/>
    </location>
</feature>
<dbReference type="AlphaFoldDB" id="A0A2U1FQ32"/>
<dbReference type="EMBL" id="QEKW01000001">
    <property type="protein sequence ID" value="PVZ14287.1"/>
    <property type="molecule type" value="Genomic_DNA"/>
</dbReference>
<evidence type="ECO:0000259" key="7">
    <source>
        <dbReference type="Pfam" id="PF07732"/>
    </source>
</evidence>
<dbReference type="InterPro" id="IPR008972">
    <property type="entry name" value="Cupredoxin"/>
</dbReference>
<keyword evidence="2" id="KW-0479">Metal-binding</keyword>
<keyword evidence="5" id="KW-0732">Signal</keyword>
<dbReference type="Gene3D" id="2.60.40.420">
    <property type="entry name" value="Cupredoxins - blue copper proteins"/>
    <property type="match status" value="3"/>
</dbReference>
<feature type="domain" description="Plastocyanin-like" evidence="6">
    <location>
        <begin position="367"/>
        <end position="479"/>
    </location>
</feature>
<evidence type="ECO:0000256" key="5">
    <source>
        <dbReference type="SAM" id="SignalP"/>
    </source>
</evidence>
<sequence length="517" mass="56106">MRGLLTLLVLAFAGLAALALTWARASTDTTGRVAFDRPLNVPPLAPSRVEDGTRVFELRATAGTTDFGVGDSATRTWGFNGAYLGPTLRAERGEPVRIDVTNALPEATTVHWHGHELPAAMDGGPHQAIAPGAGWQPSWTVDQPAATTWYHPHPHGATAHQVSRGMAGMFILDDTTSRALELPDEYGVDDIPVIVQDQAFDDDGQFRRAEHPFSPVGHLGDQILANGTIGGYHEVTTERLRLRLLNASPARVYDFGLGDDREFALVGTDGGLLPAPHRTDAVRLSPGERAEIVVSLDPGERVVLRSTPPDLGTDPWTGRFAGGDDRFDILQLRAAEHLVPVPEVPDRLAGTPGLDPADAVATRRFRFSGISINDRRMVMDRVDEAVVADTTELWELSTSDGSPHNFHVHGARFTVLEVDGERPGPELTGWKDTVYLAPSTTTRVLVHFADHADPNLPFMIHCHFLRHEDQGMMLQFVILEPGQERGRPPATHATEHAGHVTPGGWISLAGPSPARRT</sequence>
<feature type="compositionally biased region" description="Basic and acidic residues" evidence="4">
    <location>
        <begin position="483"/>
        <end position="498"/>
    </location>
</feature>
<dbReference type="GO" id="GO:0016491">
    <property type="term" value="F:oxidoreductase activity"/>
    <property type="evidence" value="ECO:0007669"/>
    <property type="project" value="UniProtKB-KW"/>
</dbReference>
<dbReference type="CDD" id="cd13867">
    <property type="entry name" value="CuRO_2_CueO_FtsP"/>
    <property type="match status" value="1"/>
</dbReference>
<comment type="caution">
    <text evidence="8">The sequence shown here is derived from an EMBL/GenBank/DDBJ whole genome shotgun (WGS) entry which is preliminary data.</text>
</comment>
<dbReference type="InterPro" id="IPR002355">
    <property type="entry name" value="Cu_oxidase_Cu_BS"/>
</dbReference>
<proteinExistence type="inferred from homology"/>
<evidence type="ECO:0000313" key="8">
    <source>
        <dbReference type="EMBL" id="PVZ14287.1"/>
    </source>
</evidence>
<evidence type="ECO:0000256" key="1">
    <source>
        <dbReference type="ARBA" id="ARBA00010609"/>
    </source>
</evidence>
<protein>
    <submittedName>
        <fullName evidence="8">FtsP/CotA-like multicopper oxidase with cupredoxin domain</fullName>
    </submittedName>
</protein>
<evidence type="ECO:0000313" key="9">
    <source>
        <dbReference type="Proteomes" id="UP000245639"/>
    </source>
</evidence>
<organism evidence="8 9">
    <name type="scientific">Actinomycetospora cinnamomea</name>
    <dbReference type="NCBI Taxonomy" id="663609"/>
    <lineage>
        <taxon>Bacteria</taxon>
        <taxon>Bacillati</taxon>
        <taxon>Actinomycetota</taxon>
        <taxon>Actinomycetes</taxon>
        <taxon>Pseudonocardiales</taxon>
        <taxon>Pseudonocardiaceae</taxon>
        <taxon>Actinomycetospora</taxon>
    </lineage>
</organism>
<feature type="domain" description="Plastocyanin-like" evidence="7">
    <location>
        <begin position="72"/>
        <end position="175"/>
    </location>
</feature>
<keyword evidence="9" id="KW-1185">Reference proteome</keyword>
<dbReference type="Proteomes" id="UP000245639">
    <property type="component" value="Unassembled WGS sequence"/>
</dbReference>